<comment type="caution">
    <text evidence="1">The sequence shown here is derived from an EMBL/GenBank/DDBJ whole genome shotgun (WGS) entry which is preliminary data.</text>
</comment>
<organism evidence="1 2">
    <name type="scientific">Mycolicibacter minnesotensis</name>
    <dbReference type="NCBI Taxonomy" id="1118379"/>
    <lineage>
        <taxon>Bacteria</taxon>
        <taxon>Bacillati</taxon>
        <taxon>Actinomycetota</taxon>
        <taxon>Actinomycetes</taxon>
        <taxon>Mycobacteriales</taxon>
        <taxon>Mycobacteriaceae</taxon>
        <taxon>Mycolicibacter</taxon>
    </lineage>
</organism>
<evidence type="ECO:0000313" key="1">
    <source>
        <dbReference type="EMBL" id="ORB01105.1"/>
    </source>
</evidence>
<gene>
    <name evidence="1" type="ORF">BST33_10070</name>
</gene>
<accession>A0AA91RM65</accession>
<keyword evidence="2" id="KW-1185">Reference proteome</keyword>
<evidence type="ECO:0000313" key="2">
    <source>
        <dbReference type="Proteomes" id="UP000192320"/>
    </source>
</evidence>
<reference evidence="1 2" key="1">
    <citation type="submission" date="2017-02" db="EMBL/GenBank/DDBJ databases">
        <title>The new phylogeny of genus Mycobacterium.</title>
        <authorList>
            <person name="Tortoli E."/>
            <person name="Trovato A."/>
            <person name="Cirillo D.M."/>
        </authorList>
    </citation>
    <scope>NUCLEOTIDE SEQUENCE [LARGE SCALE GENOMIC DNA]</scope>
    <source>
        <strain evidence="1 2">DSM 45633</strain>
    </source>
</reference>
<proteinExistence type="predicted"/>
<dbReference type="Proteomes" id="UP000192320">
    <property type="component" value="Unassembled WGS sequence"/>
</dbReference>
<dbReference type="EMBL" id="MVHZ01000008">
    <property type="protein sequence ID" value="ORB01105.1"/>
    <property type="molecule type" value="Genomic_DNA"/>
</dbReference>
<name>A0AA91RM65_9MYCO</name>
<protein>
    <submittedName>
        <fullName evidence="1">Uncharacterized protein</fullName>
    </submittedName>
</protein>
<dbReference type="AlphaFoldDB" id="A0AA91RM65"/>
<sequence length="95" mass="10405">MTMTTYDGLEHFTRCILDRYQPVMEDDAYWAACDALAAGELEIAAVTAVEMAPVTAAELDTLEVLAEHFDHVDGPIARHVVTAVRERIRAGIGLC</sequence>